<feature type="domain" description="HTH tetR-type" evidence="5">
    <location>
        <begin position="6"/>
        <end position="66"/>
    </location>
</feature>
<evidence type="ECO:0000256" key="2">
    <source>
        <dbReference type="ARBA" id="ARBA00023125"/>
    </source>
</evidence>
<keyword evidence="2 4" id="KW-0238">DNA-binding</keyword>
<evidence type="ECO:0000259" key="5">
    <source>
        <dbReference type="PROSITE" id="PS50977"/>
    </source>
</evidence>
<keyword evidence="1" id="KW-0805">Transcription regulation</keyword>
<dbReference type="PANTHER" id="PTHR47506">
    <property type="entry name" value="TRANSCRIPTIONAL REGULATORY PROTEIN"/>
    <property type="match status" value="1"/>
</dbReference>
<evidence type="ECO:0000256" key="1">
    <source>
        <dbReference type="ARBA" id="ARBA00023015"/>
    </source>
</evidence>
<evidence type="ECO:0000256" key="4">
    <source>
        <dbReference type="PROSITE-ProRule" id="PRU00335"/>
    </source>
</evidence>
<dbReference type="InterPro" id="IPR036271">
    <property type="entry name" value="Tet_transcr_reg_TetR-rel_C_sf"/>
</dbReference>
<dbReference type="SUPFAM" id="SSF46689">
    <property type="entry name" value="Homeodomain-like"/>
    <property type="match status" value="1"/>
</dbReference>
<evidence type="ECO:0000313" key="6">
    <source>
        <dbReference type="EMBL" id="GAA5169831.1"/>
    </source>
</evidence>
<sequence length="192" mass="21484">MSGPRGQSRERLLNAAVHYLGTRGISDLSLRQLADALGTSHRMLIYHFGSKEGLVTEVLNTVARSQRAWWTQLLTTTEEEWPRRLWRATADPALEPYARLFFELYGHALQGRAPARTLFEQDIEYWLESAAAALVEAGVPADRARALARLAVATARGLMLDLLATGNRAAVDDAFELFVDWYRRSMTPAARA</sequence>
<dbReference type="PRINTS" id="PR00455">
    <property type="entry name" value="HTHTETR"/>
</dbReference>
<gene>
    <name evidence="6" type="ORF">GCM10023321_66040</name>
</gene>
<reference evidence="7" key="1">
    <citation type="journal article" date="2019" name="Int. J. Syst. Evol. Microbiol.">
        <title>The Global Catalogue of Microorganisms (GCM) 10K type strain sequencing project: providing services to taxonomists for standard genome sequencing and annotation.</title>
        <authorList>
            <consortium name="The Broad Institute Genomics Platform"/>
            <consortium name="The Broad Institute Genome Sequencing Center for Infectious Disease"/>
            <person name="Wu L."/>
            <person name="Ma J."/>
        </authorList>
    </citation>
    <scope>NUCLEOTIDE SEQUENCE [LARGE SCALE GENOMIC DNA]</scope>
    <source>
        <strain evidence="7">JCM 18303</strain>
    </source>
</reference>
<evidence type="ECO:0000256" key="3">
    <source>
        <dbReference type="ARBA" id="ARBA00023163"/>
    </source>
</evidence>
<protein>
    <submittedName>
        <fullName evidence="6">TetR/AcrR family transcriptional regulator</fullName>
    </submittedName>
</protein>
<feature type="DNA-binding region" description="H-T-H motif" evidence="4">
    <location>
        <begin position="29"/>
        <end position="48"/>
    </location>
</feature>
<dbReference type="SUPFAM" id="SSF48498">
    <property type="entry name" value="Tetracyclin repressor-like, C-terminal domain"/>
    <property type="match status" value="1"/>
</dbReference>
<dbReference type="PROSITE" id="PS50977">
    <property type="entry name" value="HTH_TETR_2"/>
    <property type="match status" value="1"/>
</dbReference>
<dbReference type="InterPro" id="IPR001647">
    <property type="entry name" value="HTH_TetR"/>
</dbReference>
<dbReference type="Proteomes" id="UP001428817">
    <property type="component" value="Unassembled WGS sequence"/>
</dbReference>
<dbReference type="RefSeq" id="WP_185066242.1">
    <property type="nucleotide sequence ID" value="NZ_BAABJP010000043.1"/>
</dbReference>
<dbReference type="Pfam" id="PF00440">
    <property type="entry name" value="TetR_N"/>
    <property type="match status" value="1"/>
</dbReference>
<dbReference type="Gene3D" id="1.10.357.10">
    <property type="entry name" value="Tetracycline Repressor, domain 2"/>
    <property type="match status" value="1"/>
</dbReference>
<comment type="caution">
    <text evidence="6">The sequence shown here is derived from an EMBL/GenBank/DDBJ whole genome shotgun (WGS) entry which is preliminary data.</text>
</comment>
<accession>A0ABP9QZE2</accession>
<name>A0ABP9QZE2_9PSEU</name>
<keyword evidence="3" id="KW-0804">Transcription</keyword>
<keyword evidence="7" id="KW-1185">Reference proteome</keyword>
<organism evidence="6 7">
    <name type="scientific">Pseudonocardia eucalypti</name>
    <dbReference type="NCBI Taxonomy" id="648755"/>
    <lineage>
        <taxon>Bacteria</taxon>
        <taxon>Bacillati</taxon>
        <taxon>Actinomycetota</taxon>
        <taxon>Actinomycetes</taxon>
        <taxon>Pseudonocardiales</taxon>
        <taxon>Pseudonocardiaceae</taxon>
        <taxon>Pseudonocardia</taxon>
    </lineage>
</organism>
<proteinExistence type="predicted"/>
<dbReference type="EMBL" id="BAABJP010000043">
    <property type="protein sequence ID" value="GAA5169831.1"/>
    <property type="molecule type" value="Genomic_DNA"/>
</dbReference>
<dbReference type="PANTHER" id="PTHR47506:SF1">
    <property type="entry name" value="HTH-TYPE TRANSCRIPTIONAL REGULATOR YJDC"/>
    <property type="match status" value="1"/>
</dbReference>
<dbReference type="InterPro" id="IPR009057">
    <property type="entry name" value="Homeodomain-like_sf"/>
</dbReference>
<evidence type="ECO:0000313" key="7">
    <source>
        <dbReference type="Proteomes" id="UP001428817"/>
    </source>
</evidence>